<dbReference type="Gene3D" id="2.60.40.3690">
    <property type="match status" value="1"/>
</dbReference>
<comment type="subcellular location">
    <subcellularLocation>
        <location evidence="1">Fimbrium</location>
    </subcellularLocation>
</comment>
<evidence type="ECO:0000256" key="3">
    <source>
        <dbReference type="ARBA" id="ARBA00022729"/>
    </source>
</evidence>
<feature type="domain" description="Major fimbrial subunit protein N-terminal" evidence="5">
    <location>
        <begin position="81"/>
        <end position="188"/>
    </location>
</feature>
<evidence type="ECO:0000259" key="5">
    <source>
        <dbReference type="Pfam" id="PF06321"/>
    </source>
</evidence>
<evidence type="ECO:0000313" key="7">
    <source>
        <dbReference type="EMBL" id="MBO8470197.1"/>
    </source>
</evidence>
<dbReference type="InterPro" id="IPR029140">
    <property type="entry name" value="Mfa1_C"/>
</dbReference>
<evidence type="ECO:0000259" key="6">
    <source>
        <dbReference type="Pfam" id="PF15495"/>
    </source>
</evidence>
<sequence length="444" mass="47686">MGQVPSSGRSGNYQETALTISLNLNYLLMKRHLIYLASAALIFTTACNKQELQQKEETPIQPGTLTTMNISLDFANSEPFSKAVSQTTEEQKLTNAKAYIFNDLGTMEAVADFVVAQKKATATVTTGQKSVYVLANLDSYDAKFKVGYSETQFMKDVLEIQDITAIAQRTTGGTEDFSMSGHSTVNLTEGGSSVEVNLIRLAAKIAAKSSAITADPDAAGTLTDITYKAMNIAKKMYYFSYPSSAWSTPLYESTAAANYVSTATGDQTFSANPVYVSENKVKDPQLGNTTYIIVKGKFTPNQTVDADGSNPQAGTKGATFYRIRTKATGVFDALYYRVKPTVQGQEKEIVEYTNGISYYRVYITGKQDATSLSERYAIPRNTLINVNITHANGAGSNTEGGVIPGGGDGGGEPTDPIGKTAELTVNVTVTDWTTVDQSTGVGDL</sequence>
<dbReference type="Pfam" id="PF06321">
    <property type="entry name" value="P_gingi_FimA"/>
    <property type="match status" value="1"/>
</dbReference>
<protein>
    <submittedName>
        <fullName evidence="7">Mfa1 family fimbria major subunit</fullName>
    </submittedName>
</protein>
<name>A0A9D9ICQ0_9BACT</name>
<keyword evidence="4" id="KW-0281">Fimbrium</keyword>
<dbReference type="NCBIfam" id="NF038041">
    <property type="entry name" value="fim_Mfa1_fam"/>
    <property type="match status" value="1"/>
</dbReference>
<comment type="similarity">
    <text evidence="2">Belongs to the bacteroidetes fimbrillin superfamily. FimA/Mfa1 family.</text>
</comment>
<gene>
    <name evidence="7" type="ORF">IAB82_00175</name>
</gene>
<dbReference type="GO" id="GO:0009418">
    <property type="term" value="C:pilus shaft"/>
    <property type="evidence" value="ECO:0007669"/>
    <property type="project" value="InterPro"/>
</dbReference>
<evidence type="ECO:0000256" key="1">
    <source>
        <dbReference type="ARBA" id="ARBA00004561"/>
    </source>
</evidence>
<proteinExistence type="inferred from homology"/>
<comment type="caution">
    <text evidence="7">The sequence shown here is derived from an EMBL/GenBank/DDBJ whole genome shotgun (WGS) entry which is preliminary data.</text>
</comment>
<accession>A0A9D9ICQ0</accession>
<keyword evidence="3" id="KW-0732">Signal</keyword>
<evidence type="ECO:0000313" key="8">
    <source>
        <dbReference type="Proteomes" id="UP000823603"/>
    </source>
</evidence>
<dbReference type="Gene3D" id="2.60.40.2580">
    <property type="match status" value="1"/>
</dbReference>
<reference evidence="7" key="1">
    <citation type="submission" date="2020-10" db="EMBL/GenBank/DDBJ databases">
        <authorList>
            <person name="Gilroy R."/>
        </authorList>
    </citation>
    <scope>NUCLEOTIDE SEQUENCE</scope>
    <source>
        <strain evidence="7">B2-22910</strain>
    </source>
</reference>
<dbReference type="AlphaFoldDB" id="A0A9D9ICQ0"/>
<dbReference type="EMBL" id="JADIMB010000001">
    <property type="protein sequence ID" value="MBO8470197.1"/>
    <property type="molecule type" value="Genomic_DNA"/>
</dbReference>
<dbReference type="InterPro" id="IPR047786">
    <property type="entry name" value="Mfa1_fim"/>
</dbReference>
<dbReference type="Proteomes" id="UP000823603">
    <property type="component" value="Unassembled WGS sequence"/>
</dbReference>
<organism evidence="7 8">
    <name type="scientific">Candidatus Cryptobacteroides faecavium</name>
    <dbReference type="NCBI Taxonomy" id="2840762"/>
    <lineage>
        <taxon>Bacteria</taxon>
        <taxon>Pseudomonadati</taxon>
        <taxon>Bacteroidota</taxon>
        <taxon>Bacteroidia</taxon>
        <taxon>Bacteroidales</taxon>
        <taxon>Candidatus Cryptobacteroides</taxon>
    </lineage>
</organism>
<evidence type="ECO:0000256" key="4">
    <source>
        <dbReference type="ARBA" id="ARBA00023263"/>
    </source>
</evidence>
<dbReference type="InterPro" id="IPR029141">
    <property type="entry name" value="FimA_N"/>
</dbReference>
<reference evidence="7" key="2">
    <citation type="journal article" date="2021" name="PeerJ">
        <title>Extensive microbial diversity within the chicken gut microbiome revealed by metagenomics and culture.</title>
        <authorList>
            <person name="Gilroy R."/>
            <person name="Ravi A."/>
            <person name="Getino M."/>
            <person name="Pursley I."/>
            <person name="Horton D.L."/>
            <person name="Alikhan N.F."/>
            <person name="Baker D."/>
            <person name="Gharbi K."/>
            <person name="Hall N."/>
            <person name="Watson M."/>
            <person name="Adriaenssens E.M."/>
            <person name="Foster-Nyarko E."/>
            <person name="Jarju S."/>
            <person name="Secka A."/>
            <person name="Antonio M."/>
            <person name="Oren A."/>
            <person name="Chaudhuri R.R."/>
            <person name="La Ragione R."/>
            <person name="Hildebrand F."/>
            <person name="Pallen M.J."/>
        </authorList>
    </citation>
    <scope>NUCLEOTIDE SEQUENCE</scope>
    <source>
        <strain evidence="7">B2-22910</strain>
    </source>
</reference>
<evidence type="ECO:0000256" key="2">
    <source>
        <dbReference type="ARBA" id="ARBA00006011"/>
    </source>
</evidence>
<dbReference type="Pfam" id="PF15495">
    <property type="entry name" value="Fimbrillin_C"/>
    <property type="match status" value="1"/>
</dbReference>
<feature type="domain" description="Minor fimbrium subunit Mfa1 C-terminal" evidence="6">
    <location>
        <begin position="351"/>
        <end position="437"/>
    </location>
</feature>